<protein>
    <submittedName>
        <fullName evidence="1">Uncharacterized protein</fullName>
    </submittedName>
</protein>
<name>A0AAD5R6M0_PARTN</name>
<sequence length="72" mass="8509">MVLATTTVCEADEDHHHRSDDMKGKHPTEERNDLVFATWWPFTEGKAQHIEILADYFECFLAWLKKVDEMDK</sequence>
<organism evidence="1 2">
    <name type="scientific">Parelaphostrongylus tenuis</name>
    <name type="common">Meningeal worm</name>
    <dbReference type="NCBI Taxonomy" id="148309"/>
    <lineage>
        <taxon>Eukaryota</taxon>
        <taxon>Metazoa</taxon>
        <taxon>Ecdysozoa</taxon>
        <taxon>Nematoda</taxon>
        <taxon>Chromadorea</taxon>
        <taxon>Rhabditida</taxon>
        <taxon>Rhabditina</taxon>
        <taxon>Rhabditomorpha</taxon>
        <taxon>Strongyloidea</taxon>
        <taxon>Metastrongylidae</taxon>
        <taxon>Parelaphostrongylus</taxon>
    </lineage>
</organism>
<evidence type="ECO:0000313" key="2">
    <source>
        <dbReference type="Proteomes" id="UP001196413"/>
    </source>
</evidence>
<dbReference type="AlphaFoldDB" id="A0AAD5R6M0"/>
<evidence type="ECO:0000313" key="1">
    <source>
        <dbReference type="EMBL" id="KAJ1370675.1"/>
    </source>
</evidence>
<accession>A0AAD5R6M0</accession>
<dbReference type="EMBL" id="JAHQIW010006832">
    <property type="protein sequence ID" value="KAJ1370675.1"/>
    <property type="molecule type" value="Genomic_DNA"/>
</dbReference>
<dbReference type="Proteomes" id="UP001196413">
    <property type="component" value="Unassembled WGS sequence"/>
</dbReference>
<proteinExistence type="predicted"/>
<gene>
    <name evidence="1" type="ORF">KIN20_032461</name>
</gene>
<keyword evidence="2" id="KW-1185">Reference proteome</keyword>
<reference evidence="1" key="1">
    <citation type="submission" date="2021-06" db="EMBL/GenBank/DDBJ databases">
        <title>Parelaphostrongylus tenuis whole genome reference sequence.</title>
        <authorList>
            <person name="Garwood T.J."/>
            <person name="Larsen P.A."/>
            <person name="Fountain-Jones N.M."/>
            <person name="Garbe J.R."/>
            <person name="Macchietto M.G."/>
            <person name="Kania S.A."/>
            <person name="Gerhold R.W."/>
            <person name="Richards J.E."/>
            <person name="Wolf T.M."/>
        </authorList>
    </citation>
    <scope>NUCLEOTIDE SEQUENCE</scope>
    <source>
        <strain evidence="1">MNPRO001-30</strain>
        <tissue evidence="1">Meninges</tissue>
    </source>
</reference>
<comment type="caution">
    <text evidence="1">The sequence shown here is derived from an EMBL/GenBank/DDBJ whole genome shotgun (WGS) entry which is preliminary data.</text>
</comment>